<comment type="similarity">
    <text evidence="2">Belongs to the PRP18 family.</text>
</comment>
<evidence type="ECO:0000259" key="9">
    <source>
        <dbReference type="Pfam" id="PF02840"/>
    </source>
</evidence>
<feature type="region of interest" description="Disordered" evidence="8">
    <location>
        <begin position="57"/>
        <end position="178"/>
    </location>
</feature>
<dbReference type="SUPFAM" id="SSF158230">
    <property type="entry name" value="PRP4-like"/>
    <property type="match status" value="1"/>
</dbReference>
<evidence type="ECO:0000313" key="11">
    <source>
        <dbReference type="EMBL" id="KAB2569241.1"/>
    </source>
</evidence>
<evidence type="ECO:0000256" key="4">
    <source>
        <dbReference type="ARBA" id="ARBA00022664"/>
    </source>
</evidence>
<dbReference type="EMBL" id="VCHE01000211">
    <property type="protein sequence ID" value="KAB2569241.1"/>
    <property type="molecule type" value="Genomic_DNA"/>
</dbReference>
<dbReference type="SUPFAM" id="SSF47938">
    <property type="entry name" value="Functional domain of the splicing factor Prp18"/>
    <property type="match status" value="1"/>
</dbReference>
<dbReference type="Gene3D" id="4.10.280.110">
    <property type="entry name" value="Pre-mRNA processing factor 4 domain"/>
    <property type="match status" value="1"/>
</dbReference>
<keyword evidence="6" id="KW-0508">mRNA splicing</keyword>
<evidence type="ECO:0000256" key="2">
    <source>
        <dbReference type="ARBA" id="ARBA00008137"/>
    </source>
</evidence>
<feature type="domain" description="Prp18" evidence="9">
    <location>
        <begin position="257"/>
        <end position="399"/>
    </location>
</feature>
<dbReference type="GO" id="GO:0005682">
    <property type="term" value="C:U5 snRNP"/>
    <property type="evidence" value="ECO:0007669"/>
    <property type="project" value="TreeGrafter"/>
</dbReference>
<gene>
    <name evidence="11" type="primary">prpf18</name>
    <name evidence="11" type="ORF">DBV05_g12084</name>
</gene>
<dbReference type="InterPro" id="IPR014906">
    <property type="entry name" value="PRP4-like"/>
</dbReference>
<comment type="subcellular location">
    <subcellularLocation>
        <location evidence="1">Nucleus</location>
    </subcellularLocation>
</comment>
<feature type="compositionally biased region" description="Basic and acidic residues" evidence="8">
    <location>
        <begin position="157"/>
        <end position="167"/>
    </location>
</feature>
<dbReference type="InterPro" id="IPR036285">
    <property type="entry name" value="PRP4-like_sf"/>
</dbReference>
<evidence type="ECO:0000256" key="7">
    <source>
        <dbReference type="ARBA" id="ARBA00023242"/>
    </source>
</evidence>
<evidence type="ECO:0000256" key="5">
    <source>
        <dbReference type="ARBA" id="ARBA00022728"/>
    </source>
</evidence>
<dbReference type="PANTHER" id="PTHR13007:SF19">
    <property type="entry name" value="PRE-MRNA-SPLICING FACTOR 18"/>
    <property type="match status" value="1"/>
</dbReference>
<feature type="compositionally biased region" description="Basic and acidic residues" evidence="8">
    <location>
        <begin position="70"/>
        <end position="84"/>
    </location>
</feature>
<dbReference type="GO" id="GO:0046540">
    <property type="term" value="C:U4/U6 x U5 tri-snRNP complex"/>
    <property type="evidence" value="ECO:0007669"/>
    <property type="project" value="TreeGrafter"/>
</dbReference>
<keyword evidence="4" id="KW-0507">mRNA processing</keyword>
<dbReference type="Proteomes" id="UP000325902">
    <property type="component" value="Unassembled WGS sequence"/>
</dbReference>
<feature type="compositionally biased region" description="Basic and acidic residues" evidence="8">
    <location>
        <begin position="91"/>
        <end position="136"/>
    </location>
</feature>
<dbReference type="FunFam" id="1.20.940.10:FF:000008">
    <property type="entry name" value="Related to potassium channel regulatory factor"/>
    <property type="match status" value="1"/>
</dbReference>
<sequence>MRKVRCTSARRSFAGARLPCSELLSAIRLAIFLSFPHYTGREPTAAKMDFAKLMSAQIEKSKSSSTSGDSSKKYLKRSEVEAQRQEAYLAEQKKAEQERLEKLDKKRKLEEEEQERERERQEKKRRLAEQSRKLREEEEEAAERERRKRLGLPELPPKGKESDKEETPLPDGEEDIPDDELVEKLRALEEPARLFGETHRQRLKRYKRVSGQSAAAKLYDGPIPTALEPVPGGDMLVPGALPKDDAGKKFLARQLGSYFNMVLREWEVALAQREDEVKTSFQGKQAYNAMVQAKENLRPLFRKLEKDEVEDSVLEAVVEIVKAAQERRYVDANDGYLRLSIGKAAWPIGVTMVGIHERSAREKLHESDKATAHIMSDETTRKYLQSIKRCLSFAQTRWPPHDQLQLMG</sequence>
<keyword evidence="12" id="KW-1185">Reference proteome</keyword>
<dbReference type="Pfam" id="PF08799">
    <property type="entry name" value="PRP4"/>
    <property type="match status" value="1"/>
</dbReference>
<evidence type="ECO:0000256" key="8">
    <source>
        <dbReference type="SAM" id="MobiDB-lite"/>
    </source>
</evidence>
<evidence type="ECO:0000313" key="12">
    <source>
        <dbReference type="Proteomes" id="UP000325902"/>
    </source>
</evidence>
<dbReference type="GO" id="GO:0000350">
    <property type="term" value="P:generation of catalytic spliceosome for second transesterification step"/>
    <property type="evidence" value="ECO:0007669"/>
    <property type="project" value="TreeGrafter"/>
</dbReference>
<dbReference type="PANTHER" id="PTHR13007">
    <property type="entry name" value="PRE-MRNA SPLICING FACTOR-RELATED"/>
    <property type="match status" value="1"/>
</dbReference>
<evidence type="ECO:0000259" key="10">
    <source>
        <dbReference type="Pfam" id="PF08799"/>
    </source>
</evidence>
<organism evidence="11 12">
    <name type="scientific">Lasiodiplodia theobromae</name>
    <dbReference type="NCBI Taxonomy" id="45133"/>
    <lineage>
        <taxon>Eukaryota</taxon>
        <taxon>Fungi</taxon>
        <taxon>Dikarya</taxon>
        <taxon>Ascomycota</taxon>
        <taxon>Pezizomycotina</taxon>
        <taxon>Dothideomycetes</taxon>
        <taxon>Dothideomycetes incertae sedis</taxon>
        <taxon>Botryosphaeriales</taxon>
        <taxon>Botryosphaeriaceae</taxon>
        <taxon>Lasiodiplodia</taxon>
    </lineage>
</organism>
<dbReference type="GO" id="GO:0071021">
    <property type="term" value="C:U2-type post-spliceosomal complex"/>
    <property type="evidence" value="ECO:0007669"/>
    <property type="project" value="TreeGrafter"/>
</dbReference>
<dbReference type="OrthoDB" id="10261918at2759"/>
<evidence type="ECO:0000256" key="6">
    <source>
        <dbReference type="ARBA" id="ARBA00023187"/>
    </source>
</evidence>
<dbReference type="Pfam" id="PF02840">
    <property type="entry name" value="Prp18"/>
    <property type="match status" value="1"/>
</dbReference>
<keyword evidence="5" id="KW-0747">Spliceosome</keyword>
<dbReference type="InterPro" id="IPR039979">
    <property type="entry name" value="PRPF18"/>
</dbReference>
<evidence type="ECO:0000256" key="1">
    <source>
        <dbReference type="ARBA" id="ARBA00004123"/>
    </source>
</evidence>
<dbReference type="Gene3D" id="1.20.940.10">
    <property type="entry name" value="Functional domain of the splicing factor Prp18"/>
    <property type="match status" value="1"/>
</dbReference>
<name>A0A5N5CV85_9PEZI</name>
<reference evidence="11 12" key="1">
    <citation type="journal article" date="2019" name="Sci. Rep.">
        <title>A multi-omics analysis of the grapevine pathogen Lasiodiplodia theobromae reveals that temperature affects the expression of virulence- and pathogenicity-related genes.</title>
        <authorList>
            <person name="Felix C."/>
            <person name="Meneses R."/>
            <person name="Goncalves M.F.M."/>
            <person name="Tilleman L."/>
            <person name="Duarte A.S."/>
            <person name="Jorrin-Novo J.V."/>
            <person name="Van de Peer Y."/>
            <person name="Deforce D."/>
            <person name="Van Nieuwerburgh F."/>
            <person name="Esteves A.C."/>
            <person name="Alves A."/>
        </authorList>
    </citation>
    <scope>NUCLEOTIDE SEQUENCE [LARGE SCALE GENOMIC DNA]</scope>
    <source>
        <strain evidence="11 12">LA-SOL3</strain>
    </source>
</reference>
<protein>
    <recommendedName>
        <fullName evidence="3">Pre-mRNA-splicing factor 18</fullName>
    </recommendedName>
</protein>
<feature type="domain" description="Pre-mRNA processing factor 4 (PRP4)-like" evidence="10">
    <location>
        <begin position="182"/>
        <end position="208"/>
    </location>
</feature>
<proteinExistence type="inferred from homology"/>
<accession>A0A5N5CV85</accession>
<dbReference type="AlphaFoldDB" id="A0A5N5CV85"/>
<comment type="caution">
    <text evidence="11">The sequence shown here is derived from an EMBL/GenBank/DDBJ whole genome shotgun (WGS) entry which is preliminary data.</text>
</comment>
<keyword evidence="7" id="KW-0539">Nucleus</keyword>
<evidence type="ECO:0000256" key="3">
    <source>
        <dbReference type="ARBA" id="ARBA00018242"/>
    </source>
</evidence>
<dbReference type="InterPro" id="IPR004098">
    <property type="entry name" value="Prp18"/>
</dbReference>